<comment type="caution">
    <text evidence="12">The sequence shown here is derived from an EMBL/GenBank/DDBJ whole genome shotgun (WGS) entry which is preliminary data.</text>
</comment>
<organism evidence="12 13">
    <name type="scientific">Candida oxycetoniae</name>
    <dbReference type="NCBI Taxonomy" id="497107"/>
    <lineage>
        <taxon>Eukaryota</taxon>
        <taxon>Fungi</taxon>
        <taxon>Dikarya</taxon>
        <taxon>Ascomycota</taxon>
        <taxon>Saccharomycotina</taxon>
        <taxon>Pichiomycetes</taxon>
        <taxon>Debaryomycetaceae</taxon>
        <taxon>Candida/Lodderomyces clade</taxon>
        <taxon>Candida</taxon>
    </lineage>
</organism>
<proteinExistence type="predicted"/>
<keyword evidence="5" id="KW-0274">FAD</keyword>
<dbReference type="GO" id="GO:0006826">
    <property type="term" value="P:iron ion transport"/>
    <property type="evidence" value="ECO:0007669"/>
    <property type="project" value="TreeGrafter"/>
</dbReference>
<evidence type="ECO:0008006" key="14">
    <source>
        <dbReference type="Google" id="ProtNLM"/>
    </source>
</evidence>
<keyword evidence="6 9" id="KW-1133">Transmembrane helix</keyword>
<keyword evidence="13" id="KW-1185">Reference proteome</keyword>
<dbReference type="GO" id="GO:0006879">
    <property type="term" value="P:intracellular iron ion homeostasis"/>
    <property type="evidence" value="ECO:0007669"/>
    <property type="project" value="TreeGrafter"/>
</dbReference>
<keyword evidence="7" id="KW-0406">Ion transport</keyword>
<dbReference type="EMBL" id="JAHUZD010000086">
    <property type="protein sequence ID" value="KAI3404794.2"/>
    <property type="molecule type" value="Genomic_DNA"/>
</dbReference>
<comment type="subcellular location">
    <subcellularLocation>
        <location evidence="1">Membrane</location>
        <topology evidence="1">Multi-pass membrane protein</topology>
    </subcellularLocation>
</comment>
<evidence type="ECO:0000256" key="4">
    <source>
        <dbReference type="ARBA" id="ARBA00022692"/>
    </source>
</evidence>
<protein>
    <recommendedName>
        <fullName evidence="14">FAD-binding FR-type domain-containing protein</fullName>
    </recommendedName>
</protein>
<evidence type="ECO:0000256" key="1">
    <source>
        <dbReference type="ARBA" id="ARBA00004141"/>
    </source>
</evidence>
<dbReference type="GO" id="GO:0005886">
    <property type="term" value="C:plasma membrane"/>
    <property type="evidence" value="ECO:0007669"/>
    <property type="project" value="TreeGrafter"/>
</dbReference>
<evidence type="ECO:0000313" key="13">
    <source>
        <dbReference type="Proteomes" id="UP001202479"/>
    </source>
</evidence>
<evidence type="ECO:0000256" key="5">
    <source>
        <dbReference type="ARBA" id="ARBA00022827"/>
    </source>
</evidence>
<dbReference type="RefSeq" id="XP_049180539.1">
    <property type="nucleotide sequence ID" value="XM_049323652.1"/>
</dbReference>
<dbReference type="GO" id="GO:0015677">
    <property type="term" value="P:copper ion import"/>
    <property type="evidence" value="ECO:0007669"/>
    <property type="project" value="TreeGrafter"/>
</dbReference>
<dbReference type="CDD" id="cd06186">
    <property type="entry name" value="NOX_Duox_like_FAD_NADP"/>
    <property type="match status" value="1"/>
</dbReference>
<dbReference type="Gene3D" id="3.40.50.80">
    <property type="entry name" value="Nucleotide-binding domain of ferredoxin-NADP reductase (FNR) module"/>
    <property type="match status" value="1"/>
</dbReference>
<keyword evidence="4 9" id="KW-0812">Transmembrane</keyword>
<feature type="transmembrane region" description="Helical" evidence="9">
    <location>
        <begin position="91"/>
        <end position="111"/>
    </location>
</feature>
<keyword evidence="3" id="KW-0285">Flavoprotein</keyword>
<reference evidence="12" key="1">
    <citation type="journal article" date="2022" name="DNA Res.">
        <title>Genome analysis of five recently described species of the CUG-Ser clade uncovers Candida theae as a new hybrid lineage with pathogenic potential in the Candida parapsilosis species complex.</title>
        <authorList>
            <person name="Mixao V."/>
            <person name="Del Olmo V."/>
            <person name="Hegedusova E."/>
            <person name="Saus E."/>
            <person name="Pryszcz L."/>
            <person name="Cillingova A."/>
            <person name="Nosek J."/>
            <person name="Gabaldon T."/>
        </authorList>
    </citation>
    <scope>NUCLEOTIDE SEQUENCE</scope>
    <source>
        <strain evidence="12">CBS 10844</strain>
    </source>
</reference>
<dbReference type="InterPro" id="IPR013112">
    <property type="entry name" value="FAD-bd_8"/>
</dbReference>
<evidence type="ECO:0000256" key="7">
    <source>
        <dbReference type="ARBA" id="ARBA00023065"/>
    </source>
</evidence>
<feature type="domain" description="Ferric oxidoreductase" evidence="10">
    <location>
        <begin position="21"/>
        <end position="136"/>
    </location>
</feature>
<keyword evidence="2" id="KW-0813">Transport</keyword>
<evidence type="ECO:0000256" key="3">
    <source>
        <dbReference type="ARBA" id="ARBA00022630"/>
    </source>
</evidence>
<dbReference type="InterPro" id="IPR051410">
    <property type="entry name" value="Ferric/Cupric_Reductase"/>
</dbReference>
<evidence type="ECO:0000256" key="6">
    <source>
        <dbReference type="ARBA" id="ARBA00022989"/>
    </source>
</evidence>
<keyword evidence="8 9" id="KW-0472">Membrane</keyword>
<accession>A0AAI9SXB5</accession>
<dbReference type="InterPro" id="IPR039261">
    <property type="entry name" value="FNR_nucleotide-bd"/>
</dbReference>
<evidence type="ECO:0000259" key="11">
    <source>
        <dbReference type="Pfam" id="PF08022"/>
    </source>
</evidence>
<evidence type="ECO:0000256" key="9">
    <source>
        <dbReference type="SAM" id="Phobius"/>
    </source>
</evidence>
<feature type="transmembrane region" description="Helical" evidence="9">
    <location>
        <begin position="57"/>
        <end position="79"/>
    </location>
</feature>
<dbReference type="Pfam" id="PF08022">
    <property type="entry name" value="FAD_binding_8"/>
    <property type="match status" value="1"/>
</dbReference>
<evidence type="ECO:0000256" key="2">
    <source>
        <dbReference type="ARBA" id="ARBA00022448"/>
    </source>
</evidence>
<name>A0AAI9SXB5_9ASCO</name>
<dbReference type="AlphaFoldDB" id="A0AAI9SXB5"/>
<evidence type="ECO:0000259" key="10">
    <source>
        <dbReference type="Pfam" id="PF01794"/>
    </source>
</evidence>
<dbReference type="Pfam" id="PF01794">
    <property type="entry name" value="Ferric_reduct"/>
    <property type="match status" value="1"/>
</dbReference>
<dbReference type="InterPro" id="IPR013130">
    <property type="entry name" value="Fe3_Rdtase_TM_dom"/>
</dbReference>
<sequence>MVSFSSGSPGFLDRSVAKRCARIGIAQIPAVFLLATKGDFITGVTGLTYERSTFLHIWFSFMMFTTVTFHVVAICYYWARPEFSYFHPRQPYYVYGILAFVTFVFLAFGNIRIIRKISFDASMVHHRAQSFIMLLMAFLHNNNAKAMVVLGVHLLVLDKVLGRIYGIIHSKKSPTKGWSEFELLDEYTMRVSIPIKINKSFNPNSWFGLIKFKYGNWLPGQHLYFNVRKVDFFQHHPFWISSLSEDGKMVIIIKKRNGFTKKLFDKIETLKEKQIEGTETEDDYIPRYRKKINQWVKKYKTNKTEKLVEENEEFKIPDYRKIVDPNIVILKVAFRGPSGAKFQPLVTFDSVAFFAQECGASFILPVCLDLLQTIERKEVLKDYLGRPAHPVLVINWMVKSEKQIYWYKHVLDRLLTFVKAGKLTFNVSIEEKADEIRQIDKDQEIDPLTPPCSEKKLEKADFEESALQKTSTSVTSVSSQINSTDYTLLNISNKSLDTNKELQKHIASVKYSDENHFRSMAVLSCGEDTGFGKEIEYSLQNYRWAENAPNIYFYNESYDS</sequence>
<dbReference type="GO" id="GO:0000293">
    <property type="term" value="F:ferric-chelate reductase activity"/>
    <property type="evidence" value="ECO:0007669"/>
    <property type="project" value="TreeGrafter"/>
</dbReference>
<evidence type="ECO:0000256" key="8">
    <source>
        <dbReference type="ARBA" id="ARBA00023136"/>
    </source>
</evidence>
<dbReference type="PANTHER" id="PTHR32361">
    <property type="entry name" value="FERRIC/CUPRIC REDUCTASE TRANSMEMBRANE COMPONENT"/>
    <property type="match status" value="1"/>
</dbReference>
<feature type="domain" description="FAD-binding 8" evidence="11">
    <location>
        <begin position="216"/>
        <end position="278"/>
    </location>
</feature>
<evidence type="ECO:0000313" key="12">
    <source>
        <dbReference type="EMBL" id="KAI3404794.2"/>
    </source>
</evidence>
<dbReference type="PANTHER" id="PTHR32361:SF28">
    <property type="entry name" value="FRP1P"/>
    <property type="match status" value="1"/>
</dbReference>
<dbReference type="GeneID" id="73380041"/>
<dbReference type="Proteomes" id="UP001202479">
    <property type="component" value="Unassembled WGS sequence"/>
</dbReference>
<gene>
    <name evidence="12" type="ORF">KGF56_002424</name>
</gene>